<dbReference type="PROSITE" id="PS01036">
    <property type="entry name" value="HSP70_3"/>
    <property type="match status" value="1"/>
</dbReference>
<dbReference type="InterPro" id="IPR018181">
    <property type="entry name" value="Heat_shock_70_CS"/>
</dbReference>
<dbReference type="PANTHER" id="PTHR19375">
    <property type="entry name" value="HEAT SHOCK PROTEIN 70KDA"/>
    <property type="match status" value="1"/>
</dbReference>
<protein>
    <submittedName>
        <fullName evidence="5">Uncharacterized protein</fullName>
    </submittedName>
</protein>
<reference evidence="5" key="1">
    <citation type="journal article" date="2018" name="DNA Res.">
        <title>Multiple hybrid de novo genome assembly of finger millet, an orphan allotetraploid crop.</title>
        <authorList>
            <person name="Hatakeyama M."/>
            <person name="Aluri S."/>
            <person name="Balachadran M.T."/>
            <person name="Sivarajan S.R."/>
            <person name="Patrignani A."/>
            <person name="Gruter S."/>
            <person name="Poveda L."/>
            <person name="Shimizu-Inatsugi R."/>
            <person name="Baeten J."/>
            <person name="Francoijs K.J."/>
            <person name="Nataraja K.N."/>
            <person name="Reddy Y.A.N."/>
            <person name="Phadnis S."/>
            <person name="Ravikumar R.L."/>
            <person name="Schlapbach R."/>
            <person name="Sreeman S.M."/>
            <person name="Shimizu K.K."/>
        </authorList>
    </citation>
    <scope>NUCLEOTIDE SEQUENCE</scope>
</reference>
<evidence type="ECO:0000256" key="1">
    <source>
        <dbReference type="ARBA" id="ARBA00007381"/>
    </source>
</evidence>
<feature type="compositionally biased region" description="Basic and acidic residues" evidence="4">
    <location>
        <begin position="198"/>
        <end position="216"/>
    </location>
</feature>
<evidence type="ECO:0000256" key="3">
    <source>
        <dbReference type="ARBA" id="ARBA00022840"/>
    </source>
</evidence>
<dbReference type="GO" id="GO:0140662">
    <property type="term" value="F:ATP-dependent protein folding chaperone"/>
    <property type="evidence" value="ECO:0007669"/>
    <property type="project" value="InterPro"/>
</dbReference>
<dbReference type="Pfam" id="PF00012">
    <property type="entry name" value="HSP70"/>
    <property type="match status" value="1"/>
</dbReference>
<comment type="caution">
    <text evidence="5">The sequence shown here is derived from an EMBL/GenBank/DDBJ whole genome shotgun (WGS) entry which is preliminary data.</text>
</comment>
<organism evidence="5 6">
    <name type="scientific">Eleusine coracana subsp. coracana</name>
    <dbReference type="NCBI Taxonomy" id="191504"/>
    <lineage>
        <taxon>Eukaryota</taxon>
        <taxon>Viridiplantae</taxon>
        <taxon>Streptophyta</taxon>
        <taxon>Embryophyta</taxon>
        <taxon>Tracheophyta</taxon>
        <taxon>Spermatophyta</taxon>
        <taxon>Magnoliopsida</taxon>
        <taxon>Liliopsida</taxon>
        <taxon>Poales</taxon>
        <taxon>Poaceae</taxon>
        <taxon>PACMAD clade</taxon>
        <taxon>Chloridoideae</taxon>
        <taxon>Cynodonteae</taxon>
        <taxon>Eleusininae</taxon>
        <taxon>Eleusine</taxon>
    </lineage>
</organism>
<sequence length="311" mass="33897">MRRRRRPTWATQSDAVISVPTHFNDAQRQATKDAGAATGLSVHRLVNEPVAAALAYGLDEKGKILVFHLGGGTFDTTVLDVDNGVFEAVASSGDPRLGGDDFDRRVVAHFIEVISEKLSVQQEVRVEVEALFDGVNFSETLTRARFEELGEDLFLKTIDLLKKALEDAELDKSDIDEIIIEGGSTRIPKVHQLLTDFFDGREPNKGTEPRRGESRTTRRPSPPPHDLPSCQDSPSPDVLAGRHRTAHRTTCLSDPARDLPGSLAGSVAPRDHAHIFDAAPGLLAARPACLPDLASEPTPTHPADSRTTRTR</sequence>
<dbReference type="FunFam" id="3.30.420.40:FF:000028">
    <property type="entry name" value="heat shock 70 kDa protein-like"/>
    <property type="match status" value="1"/>
</dbReference>
<dbReference type="SUPFAM" id="SSF53067">
    <property type="entry name" value="Actin-like ATPase domain"/>
    <property type="match status" value="2"/>
</dbReference>
<dbReference type="AlphaFoldDB" id="A0AAV5G045"/>
<comment type="similarity">
    <text evidence="1">Belongs to the heat shock protein 70 family.</text>
</comment>
<dbReference type="Proteomes" id="UP001054889">
    <property type="component" value="Unassembled WGS sequence"/>
</dbReference>
<feature type="region of interest" description="Disordered" evidence="4">
    <location>
        <begin position="291"/>
        <end position="311"/>
    </location>
</feature>
<dbReference type="GO" id="GO:0005524">
    <property type="term" value="F:ATP binding"/>
    <property type="evidence" value="ECO:0007669"/>
    <property type="project" value="UniProtKB-KW"/>
</dbReference>
<accession>A0AAV5G045</accession>
<name>A0AAV5G045_ELECO</name>
<evidence type="ECO:0000313" key="5">
    <source>
        <dbReference type="EMBL" id="GJN40280.1"/>
    </source>
</evidence>
<keyword evidence="6" id="KW-1185">Reference proteome</keyword>
<dbReference type="PRINTS" id="PR00301">
    <property type="entry name" value="HEATSHOCK70"/>
</dbReference>
<evidence type="ECO:0000313" key="6">
    <source>
        <dbReference type="Proteomes" id="UP001054889"/>
    </source>
</evidence>
<proteinExistence type="inferred from homology"/>
<evidence type="ECO:0000256" key="4">
    <source>
        <dbReference type="SAM" id="MobiDB-lite"/>
    </source>
</evidence>
<gene>
    <name evidence="5" type="primary">gb29478</name>
    <name evidence="5" type="ORF">PR202_gb29478</name>
</gene>
<dbReference type="Gene3D" id="3.90.640.10">
    <property type="entry name" value="Actin, Chain A, domain 4"/>
    <property type="match status" value="2"/>
</dbReference>
<reference evidence="5" key="2">
    <citation type="submission" date="2021-12" db="EMBL/GenBank/DDBJ databases">
        <title>Resequencing data analysis of finger millet.</title>
        <authorList>
            <person name="Hatakeyama M."/>
            <person name="Aluri S."/>
            <person name="Balachadran M.T."/>
            <person name="Sivarajan S.R."/>
            <person name="Poveda L."/>
            <person name="Shimizu-Inatsugi R."/>
            <person name="Schlapbach R."/>
            <person name="Sreeman S.M."/>
            <person name="Shimizu K.K."/>
        </authorList>
    </citation>
    <scope>NUCLEOTIDE SEQUENCE</scope>
</reference>
<keyword evidence="3" id="KW-0067">ATP-binding</keyword>
<feature type="region of interest" description="Disordered" evidence="4">
    <location>
        <begin position="197"/>
        <end position="265"/>
    </location>
</feature>
<evidence type="ECO:0000256" key="2">
    <source>
        <dbReference type="ARBA" id="ARBA00022741"/>
    </source>
</evidence>
<keyword evidence="2" id="KW-0547">Nucleotide-binding</keyword>
<dbReference type="InterPro" id="IPR013126">
    <property type="entry name" value="Hsp_70_fam"/>
</dbReference>
<dbReference type="InterPro" id="IPR043129">
    <property type="entry name" value="ATPase_NBD"/>
</dbReference>
<dbReference type="Gene3D" id="3.30.420.40">
    <property type="match status" value="3"/>
</dbReference>
<dbReference type="EMBL" id="BQKI01000109">
    <property type="protein sequence ID" value="GJN40280.1"/>
    <property type="molecule type" value="Genomic_DNA"/>
</dbReference>